<dbReference type="STRING" id="97972.A0A2V1EFK7"/>
<organism evidence="2 3">
    <name type="scientific">Periconia macrospinosa</name>
    <dbReference type="NCBI Taxonomy" id="97972"/>
    <lineage>
        <taxon>Eukaryota</taxon>
        <taxon>Fungi</taxon>
        <taxon>Dikarya</taxon>
        <taxon>Ascomycota</taxon>
        <taxon>Pezizomycotina</taxon>
        <taxon>Dothideomycetes</taxon>
        <taxon>Pleosporomycetidae</taxon>
        <taxon>Pleosporales</taxon>
        <taxon>Massarineae</taxon>
        <taxon>Periconiaceae</taxon>
        <taxon>Periconia</taxon>
    </lineage>
</organism>
<gene>
    <name evidence="2" type="ORF">DM02DRAFT_722947</name>
</gene>
<feature type="region of interest" description="Disordered" evidence="1">
    <location>
        <begin position="235"/>
        <end position="297"/>
    </location>
</feature>
<feature type="compositionally biased region" description="Basic and acidic residues" evidence="1">
    <location>
        <begin position="283"/>
        <end position="297"/>
    </location>
</feature>
<feature type="region of interest" description="Disordered" evidence="1">
    <location>
        <begin position="377"/>
        <end position="411"/>
    </location>
</feature>
<dbReference type="OrthoDB" id="3786440at2759"/>
<feature type="region of interest" description="Disordered" evidence="1">
    <location>
        <begin position="1"/>
        <end position="53"/>
    </location>
</feature>
<dbReference type="AlphaFoldDB" id="A0A2V1EFK7"/>
<protein>
    <submittedName>
        <fullName evidence="2">Uncharacterized protein</fullName>
    </submittedName>
</protein>
<name>A0A2V1EFK7_9PLEO</name>
<dbReference type="EMBL" id="KZ805301">
    <property type="protein sequence ID" value="PVI08065.1"/>
    <property type="molecule type" value="Genomic_DNA"/>
</dbReference>
<evidence type="ECO:0000313" key="3">
    <source>
        <dbReference type="Proteomes" id="UP000244855"/>
    </source>
</evidence>
<reference evidence="2 3" key="1">
    <citation type="journal article" date="2018" name="Sci. Rep.">
        <title>Comparative genomics provides insights into the lifestyle and reveals functional heterogeneity of dark septate endophytic fungi.</title>
        <authorList>
            <person name="Knapp D.G."/>
            <person name="Nemeth J.B."/>
            <person name="Barry K."/>
            <person name="Hainaut M."/>
            <person name="Henrissat B."/>
            <person name="Johnson J."/>
            <person name="Kuo A."/>
            <person name="Lim J.H.P."/>
            <person name="Lipzen A."/>
            <person name="Nolan M."/>
            <person name="Ohm R.A."/>
            <person name="Tamas L."/>
            <person name="Grigoriev I.V."/>
            <person name="Spatafora J.W."/>
            <person name="Nagy L.G."/>
            <person name="Kovacs G.M."/>
        </authorList>
    </citation>
    <scope>NUCLEOTIDE SEQUENCE [LARGE SCALE GENOMIC DNA]</scope>
    <source>
        <strain evidence="2 3">DSE2036</strain>
    </source>
</reference>
<dbReference type="Proteomes" id="UP000244855">
    <property type="component" value="Unassembled WGS sequence"/>
</dbReference>
<evidence type="ECO:0000313" key="2">
    <source>
        <dbReference type="EMBL" id="PVI08065.1"/>
    </source>
</evidence>
<sequence>MSAQAKGKAPVRPNMPSTLLEMDVTEGLRTLVVDSSSETDEDEPAQQPRLRQLSVKVPARVRPSLGRKAATAPPGALYIYKHAKPYVPRRAISEKAEHGKSSFKHRQEPKHKMTPPIPRLPPSITLPTKSFVIGKMLSRNSIEKAGSKSNRQVWRLSPQASSHLRSISEALGDRKKPLEVSSFSEKERVKETLDRKKLDSLRTTSFVDFKSKDLPGTPLSMVSTPRELYGSQYDYESARPSPTGPRLDIESPLLPTPQTSPKTKHFSLPLTPQVQRRMTMRRSSSEPKPESSPEKKTVYIPGPIRIVDRIVATPRKGSIASLESFAQPYSPAKPFSDHIALDSVACFFEELGVMEESSEEGFDLYWLAEEKCSERITRDRKGASSVPAGRPFSPAPSSPRPSMQAEQRYAPSLEIRGRRRLRSLLRSSRSIR</sequence>
<evidence type="ECO:0000256" key="1">
    <source>
        <dbReference type="SAM" id="MobiDB-lite"/>
    </source>
</evidence>
<keyword evidence="3" id="KW-1185">Reference proteome</keyword>
<accession>A0A2V1EFK7</accession>
<feature type="compositionally biased region" description="Basic residues" evidence="1">
    <location>
        <begin position="101"/>
        <end position="113"/>
    </location>
</feature>
<proteinExistence type="predicted"/>
<feature type="region of interest" description="Disordered" evidence="1">
    <location>
        <begin position="94"/>
        <end position="125"/>
    </location>
</feature>